<accession>A0A1B3WCL1</accession>
<name>A0A1B3WCL1_9FIRM</name>
<dbReference type="RefSeq" id="WP_069176750.1">
    <property type="nucleotide sequence ID" value="NZ_CP017037.1"/>
</dbReference>
<evidence type="ECO:0000256" key="5">
    <source>
        <dbReference type="SAM" id="Phobius"/>
    </source>
</evidence>
<dbReference type="PANTHER" id="PTHR37422">
    <property type="entry name" value="TEICHURONIC ACID BIOSYNTHESIS PROTEIN TUAE"/>
    <property type="match status" value="1"/>
</dbReference>
<sequence length="422" mass="48508">MQNQKGIISLCSRENIGKLLYVTVFLLPLTTWFYIPLVIAFLMSIYRMYAVRQVEWKAGSLCEVGAAFLICSFCSVINSLDKIFSIFNWFFLPCMYAILYMLIVSYLDTIKKKKKLLLCFLGAAATVAGYGIWQYIHIDYMIAHVINQEWVDTKEFPHLYRRMYSTLENPNLCATYFLIVISYVGAFFLFEKEIKNKVILMGIGSVATLCLALTYSRGAWISLLFILFIYASIYDKKIFTLFTLVPFILYFYEGQVVLRFLSLFSTHDTSVGMRFTLWANTLDIIKDFPLLGCGWGTFYLTYPMYDSLVKDAGILIYHAHNMYLSMIATIGFLGAFSYFFILFGHAWYAWRLYSTVTNSFYKAMGLGTLAAVAAISVNGIGDYTLFSVSISMCYWSMMALFMSCYVDISHSTEPKEQDSMRQ</sequence>
<dbReference type="Pfam" id="PF04932">
    <property type="entry name" value="Wzy_C"/>
    <property type="match status" value="1"/>
</dbReference>
<organism evidence="7 8">
    <name type="scientific">Dialister pneumosintes</name>
    <dbReference type="NCBI Taxonomy" id="39950"/>
    <lineage>
        <taxon>Bacteria</taxon>
        <taxon>Bacillati</taxon>
        <taxon>Bacillota</taxon>
        <taxon>Negativicutes</taxon>
        <taxon>Veillonellales</taxon>
        <taxon>Veillonellaceae</taxon>
        <taxon>Dialister</taxon>
    </lineage>
</organism>
<evidence type="ECO:0000256" key="2">
    <source>
        <dbReference type="ARBA" id="ARBA00022692"/>
    </source>
</evidence>
<protein>
    <recommendedName>
        <fullName evidence="6">O-antigen ligase-related domain-containing protein</fullName>
    </recommendedName>
</protein>
<dbReference type="KEGG" id="dpn:BCB69_01020"/>
<dbReference type="InterPro" id="IPR007016">
    <property type="entry name" value="O-antigen_ligase-rel_domated"/>
</dbReference>
<dbReference type="AlphaFoldDB" id="A0A1B3WCL1"/>
<dbReference type="InterPro" id="IPR051533">
    <property type="entry name" value="WaaL-like"/>
</dbReference>
<dbReference type="STRING" id="39950.BCB69_01020"/>
<feature type="transmembrane region" description="Helical" evidence="5">
    <location>
        <begin position="116"/>
        <end position="136"/>
    </location>
</feature>
<proteinExistence type="predicted"/>
<evidence type="ECO:0000259" key="6">
    <source>
        <dbReference type="Pfam" id="PF04932"/>
    </source>
</evidence>
<dbReference type="GO" id="GO:0016020">
    <property type="term" value="C:membrane"/>
    <property type="evidence" value="ECO:0007669"/>
    <property type="project" value="UniProtKB-SubCell"/>
</dbReference>
<feature type="transmembrane region" description="Helical" evidence="5">
    <location>
        <begin position="360"/>
        <end position="377"/>
    </location>
</feature>
<feature type="transmembrane region" description="Helical" evidence="5">
    <location>
        <begin position="202"/>
        <end position="233"/>
    </location>
</feature>
<evidence type="ECO:0000313" key="8">
    <source>
        <dbReference type="Proteomes" id="UP000094757"/>
    </source>
</evidence>
<feature type="domain" description="O-antigen ligase-related" evidence="6">
    <location>
        <begin position="207"/>
        <end position="339"/>
    </location>
</feature>
<feature type="transmembrane region" description="Helical" evidence="5">
    <location>
        <begin position="169"/>
        <end position="190"/>
    </location>
</feature>
<comment type="subcellular location">
    <subcellularLocation>
        <location evidence="1">Membrane</location>
        <topology evidence="1">Multi-pass membrane protein</topology>
    </subcellularLocation>
</comment>
<evidence type="ECO:0000313" key="7">
    <source>
        <dbReference type="EMBL" id="AOH38697.1"/>
    </source>
</evidence>
<gene>
    <name evidence="7" type="ORF">BCB69_01020</name>
</gene>
<evidence type="ECO:0000256" key="3">
    <source>
        <dbReference type="ARBA" id="ARBA00022989"/>
    </source>
</evidence>
<feature type="transmembrane region" description="Helical" evidence="5">
    <location>
        <begin position="239"/>
        <end position="264"/>
    </location>
</feature>
<feature type="transmembrane region" description="Helical" evidence="5">
    <location>
        <begin position="383"/>
        <end position="406"/>
    </location>
</feature>
<dbReference type="EMBL" id="CP017037">
    <property type="protein sequence ID" value="AOH38697.1"/>
    <property type="molecule type" value="Genomic_DNA"/>
</dbReference>
<feature type="transmembrane region" description="Helical" evidence="5">
    <location>
        <begin position="20"/>
        <end position="46"/>
    </location>
</feature>
<evidence type="ECO:0000256" key="4">
    <source>
        <dbReference type="ARBA" id="ARBA00023136"/>
    </source>
</evidence>
<keyword evidence="4 5" id="KW-0472">Membrane</keyword>
<reference evidence="8" key="1">
    <citation type="submission" date="2016-08" db="EMBL/GenBank/DDBJ databases">
        <authorList>
            <person name="Holder M.E."/>
            <person name="Ajami N.J."/>
            <person name="Petrosino J.F."/>
        </authorList>
    </citation>
    <scope>NUCLEOTIDE SEQUENCE [LARGE SCALE GENOMIC DNA]</scope>
    <source>
        <strain evidence="8">F0677</strain>
    </source>
</reference>
<evidence type="ECO:0000256" key="1">
    <source>
        <dbReference type="ARBA" id="ARBA00004141"/>
    </source>
</evidence>
<keyword evidence="2 5" id="KW-0812">Transmembrane</keyword>
<feature type="transmembrane region" description="Helical" evidence="5">
    <location>
        <begin position="58"/>
        <end position="80"/>
    </location>
</feature>
<dbReference type="PANTHER" id="PTHR37422:SF13">
    <property type="entry name" value="LIPOPOLYSACCHARIDE BIOSYNTHESIS PROTEIN PA4999-RELATED"/>
    <property type="match status" value="1"/>
</dbReference>
<keyword evidence="3 5" id="KW-1133">Transmembrane helix</keyword>
<dbReference type="Proteomes" id="UP000094757">
    <property type="component" value="Chromosome"/>
</dbReference>
<feature type="transmembrane region" description="Helical" evidence="5">
    <location>
        <begin position="86"/>
        <end position="104"/>
    </location>
</feature>
<feature type="transmembrane region" description="Helical" evidence="5">
    <location>
        <begin position="322"/>
        <end position="348"/>
    </location>
</feature>